<feature type="compositionally biased region" description="Basic and acidic residues" evidence="4">
    <location>
        <begin position="618"/>
        <end position="632"/>
    </location>
</feature>
<evidence type="ECO:0000256" key="2">
    <source>
        <dbReference type="ARBA" id="ARBA00022612"/>
    </source>
</evidence>
<accession>A0A212J9G5</accession>
<evidence type="ECO:0000256" key="1">
    <source>
        <dbReference type="ARBA" id="ARBA00004328"/>
    </source>
</evidence>
<comment type="subcellular location">
    <subcellularLocation>
        <location evidence="1">Virion</location>
    </subcellularLocation>
</comment>
<keyword evidence="3" id="KW-0231">Viral genome packaging</keyword>
<gene>
    <name evidence="5" type="ORF">KM92DES2_10743</name>
</gene>
<evidence type="ECO:0000313" key="5">
    <source>
        <dbReference type="EMBL" id="SBV96066.1"/>
    </source>
</evidence>
<dbReference type="Pfam" id="PF12236">
    <property type="entry name" value="Head-tail_con"/>
    <property type="match status" value="1"/>
</dbReference>
<dbReference type="AlphaFoldDB" id="A0A212J9G5"/>
<protein>
    <recommendedName>
        <fullName evidence="6">Bacteriophage head to tail connecting protein</fullName>
    </recommendedName>
</protein>
<evidence type="ECO:0008006" key="6">
    <source>
        <dbReference type="Google" id="ProtNLM"/>
    </source>
</evidence>
<name>A0A212J9G5_9BACT</name>
<feature type="region of interest" description="Disordered" evidence="4">
    <location>
        <begin position="598"/>
        <end position="632"/>
    </location>
</feature>
<evidence type="ECO:0000256" key="3">
    <source>
        <dbReference type="ARBA" id="ARBA00023219"/>
    </source>
</evidence>
<evidence type="ECO:0000256" key="4">
    <source>
        <dbReference type="SAM" id="MobiDB-lite"/>
    </source>
</evidence>
<proteinExistence type="predicted"/>
<dbReference type="EMBL" id="FLUP01000001">
    <property type="protein sequence ID" value="SBV96066.1"/>
    <property type="molecule type" value="Genomic_DNA"/>
</dbReference>
<reference evidence="5" key="1">
    <citation type="submission" date="2016-04" db="EMBL/GenBank/DDBJ databases">
        <authorList>
            <person name="Evans L.H."/>
            <person name="Alamgir A."/>
            <person name="Owens N."/>
            <person name="Weber N.D."/>
            <person name="Virtaneva K."/>
            <person name="Barbian K."/>
            <person name="Babar A."/>
            <person name="Rosenke K."/>
        </authorList>
    </citation>
    <scope>NUCLEOTIDE SEQUENCE</scope>
    <source>
        <strain evidence="5">92-2</strain>
    </source>
</reference>
<organism evidence="5">
    <name type="scientific">uncultured Desulfovibrio sp</name>
    <dbReference type="NCBI Taxonomy" id="167968"/>
    <lineage>
        <taxon>Bacteria</taxon>
        <taxon>Pseudomonadati</taxon>
        <taxon>Thermodesulfobacteriota</taxon>
        <taxon>Desulfovibrionia</taxon>
        <taxon>Desulfovibrionales</taxon>
        <taxon>Desulfovibrionaceae</taxon>
        <taxon>Desulfovibrio</taxon>
        <taxon>environmental samples</taxon>
    </lineage>
</organism>
<sequence length="632" mass="69321">MQRAKPCWGSSVTAHIQNSVAPAGQPAPQNTMQSHAQYAVDVQALSRRHDALLRRRAPWDAAWQSLADHFLPTHCRLNPQVDAAEEGPMLNRGLVDATGILAMRTLAAGLQGGLTSPARPWFRLSLDDADLARSRPGQAWLDEVANRMRTVFQRSNFYNAMHTMYGELGTFGTAFVFELADPQHGFRFIPLCAGEYALDCDATRRVDTVFRRSAMTLRQIVQAFGPSALPETLREAARRNPEERRNVIQAVYPRENTQHGLADASRMPVASVYWLEGRDGNRHALKVSGFRSFPGFGPRWDVAGNDVYGRSPAMDALPDCRMLQQMGVTTLKAIHKAVDPPMSVAAGLRSVGLDLTPGGVNYVDSAPGQSPQAATPLLQINPDLATARKAMESVQDQIRKGLYNDLFKLILDGRSGVTASEIAAREEEKLVLVGPVLERLHDELFIPLMDRTFECMRELDMLPPCPPELAGRRLRVEFVSLLAQAQKLVGINAADQYMALTLKASSAWPEALDTLNVDHLLDNYAESLGLPVSLTRSPEERQQLRAARADAAQTQALTEALGKGVDMVRQLSQSPLSGPDGKQGSVLDGITRLLRNALPGGLARAEHTKKAQATGQAEQRDEPKGAKPEEYR</sequence>
<keyword evidence="2" id="KW-1188">Viral release from host cell</keyword>
<dbReference type="InterPro" id="IPR020991">
    <property type="entry name" value="Connector_podovirus"/>
</dbReference>